<dbReference type="AlphaFoldDB" id="A0A1D6IUF6"/>
<dbReference type="InterPro" id="IPR012337">
    <property type="entry name" value="RNaseH-like_sf"/>
</dbReference>
<reference evidence="2" key="1">
    <citation type="submission" date="2015-12" db="EMBL/GenBank/DDBJ databases">
        <title>Update maize B73 reference genome by single molecule sequencing technologies.</title>
        <authorList>
            <consortium name="Maize Genome Sequencing Project"/>
            <person name="Ware D."/>
        </authorList>
    </citation>
    <scope>NUCLEOTIDE SEQUENCE</scope>
    <source>
        <tissue evidence="2">Seedling</tissue>
    </source>
</reference>
<feature type="compositionally biased region" description="Polar residues" evidence="1">
    <location>
        <begin position="37"/>
        <end position="46"/>
    </location>
</feature>
<evidence type="ECO:0000256" key="1">
    <source>
        <dbReference type="SAM" id="MobiDB-lite"/>
    </source>
</evidence>
<organism evidence="2">
    <name type="scientific">Zea mays</name>
    <name type="common">Maize</name>
    <dbReference type="NCBI Taxonomy" id="4577"/>
    <lineage>
        <taxon>Eukaryota</taxon>
        <taxon>Viridiplantae</taxon>
        <taxon>Streptophyta</taxon>
        <taxon>Embryophyta</taxon>
        <taxon>Tracheophyta</taxon>
        <taxon>Spermatophyta</taxon>
        <taxon>Magnoliopsida</taxon>
        <taxon>Liliopsida</taxon>
        <taxon>Poales</taxon>
        <taxon>Poaceae</taxon>
        <taxon>PACMAD clade</taxon>
        <taxon>Panicoideae</taxon>
        <taxon>Andropogonodae</taxon>
        <taxon>Andropogoneae</taxon>
        <taxon>Tripsacinae</taxon>
        <taxon>Zea</taxon>
    </lineage>
</organism>
<dbReference type="InterPro" id="IPR007021">
    <property type="entry name" value="DUF659"/>
</dbReference>
<name>A0A1D6IUF6_MAIZE</name>
<evidence type="ECO:0000313" key="2">
    <source>
        <dbReference type="EMBL" id="AQK39669.1"/>
    </source>
</evidence>
<dbReference type="SUPFAM" id="SSF53098">
    <property type="entry name" value="Ribonuclease H-like"/>
    <property type="match status" value="1"/>
</dbReference>
<protein>
    <submittedName>
        <fullName evidence="2">Uncharacterized protein</fullName>
    </submittedName>
</protein>
<dbReference type="EMBL" id="CM000786">
    <property type="protein sequence ID" value="AQK39669.1"/>
    <property type="molecule type" value="Genomic_DNA"/>
</dbReference>
<proteinExistence type="predicted"/>
<gene>
    <name evidence="2" type="ORF">ZEAMMB73_Zm00001d023621</name>
</gene>
<dbReference type="ExpressionAtlas" id="A0A1D6IUF6">
    <property type="expression patterns" value="baseline and differential"/>
</dbReference>
<dbReference type="Pfam" id="PF04937">
    <property type="entry name" value="DUF659"/>
    <property type="match status" value="1"/>
</dbReference>
<dbReference type="InParanoid" id="A0A1D6IUF6"/>
<sequence>MTFEVEEDDAHPRGRSNVTVTDEQGDCHRKGKGVIGASSSDVTGMSTMPENTVEVVTQNGRRVKLKGGIESPWSHGEPYGNSFSCNYCTSRIKGGGVTRLREHLGGLPGNVAACINVPLNVKAIMTDQVAIRRIRRRRNNDLTHYVERGVRESNKGLGTSSKARIPLDEEGQIQMALRELLREYDEERFYRSPSGSRFASCSANQQTRLDRFYRSPSVSQGPFDMDLAHTIKLAQECGQGVHIPSGKELDGKFLDMNYEDMEAHMAKFKDDWKEYGVTVMCDSWTGPTMMCIINFMVYCNGRMFFHKSINATGRVQNAEFIYDCIREVVVDEIGVKNVIQIVTDNGSNYKKACRQLITRYLHITWQPCAAHTINLMLKDISCFSEVFEVVDDAKRICRFFYNHNRLHAMMREKIGGELIRWNATRFGTVFIFLQSFWDR</sequence>
<dbReference type="PANTHER" id="PTHR46951">
    <property type="entry name" value="BED-TYPE DOMAIN-CONTAINING PROTEIN"/>
    <property type="match status" value="1"/>
</dbReference>
<feature type="region of interest" description="Disordered" evidence="1">
    <location>
        <begin position="1"/>
        <end position="46"/>
    </location>
</feature>
<accession>A0A1D6IUF6</accession>
<dbReference type="STRING" id="4577.A0A1D6IUF6"/>
<dbReference type="PANTHER" id="PTHR46951:SF2">
    <property type="entry name" value="BED-TYPE DOMAIN-CONTAINING PROTEIN"/>
    <property type="match status" value="1"/>
</dbReference>